<protein>
    <submittedName>
        <fullName evidence="1">Uncharacterized protein</fullName>
    </submittedName>
</protein>
<dbReference type="InterPro" id="IPR021503">
    <property type="entry name" value="DUF3110"/>
</dbReference>
<evidence type="ECO:0000313" key="1">
    <source>
        <dbReference type="EMBL" id="SVB65301.1"/>
    </source>
</evidence>
<proteinExistence type="predicted"/>
<accession>A0A382FTL1</accession>
<sequence length="68" mass="8024">MFEEEDDADRYAELIDSEEDWPEMSVIEIDDNIAITACEIHNYMYNIIRPDDIVVPPKNDLFQKDKMA</sequence>
<reference evidence="1" key="1">
    <citation type="submission" date="2018-05" db="EMBL/GenBank/DDBJ databases">
        <authorList>
            <person name="Lanie J.A."/>
            <person name="Ng W.-L."/>
            <person name="Kazmierczak K.M."/>
            <person name="Andrzejewski T.M."/>
            <person name="Davidsen T.M."/>
            <person name="Wayne K.J."/>
            <person name="Tettelin H."/>
            <person name="Glass J.I."/>
            <person name="Rusch D."/>
            <person name="Podicherti R."/>
            <person name="Tsui H.-C.T."/>
            <person name="Winkler M.E."/>
        </authorList>
    </citation>
    <scope>NUCLEOTIDE SEQUENCE</scope>
</reference>
<organism evidence="1">
    <name type="scientific">marine metagenome</name>
    <dbReference type="NCBI Taxonomy" id="408172"/>
    <lineage>
        <taxon>unclassified sequences</taxon>
        <taxon>metagenomes</taxon>
        <taxon>ecological metagenomes</taxon>
    </lineage>
</organism>
<name>A0A382FTL1_9ZZZZ</name>
<gene>
    <name evidence="1" type="ORF">METZ01_LOCUS218155</name>
</gene>
<dbReference type="Pfam" id="PF11360">
    <property type="entry name" value="DUF3110"/>
    <property type="match status" value="1"/>
</dbReference>
<dbReference type="EMBL" id="UINC01051307">
    <property type="protein sequence ID" value="SVB65301.1"/>
    <property type="molecule type" value="Genomic_DNA"/>
</dbReference>
<dbReference type="AlphaFoldDB" id="A0A382FTL1"/>